<organism evidence="1">
    <name type="scientific">Arundo donax</name>
    <name type="common">Giant reed</name>
    <name type="synonym">Donax arundinaceus</name>
    <dbReference type="NCBI Taxonomy" id="35708"/>
    <lineage>
        <taxon>Eukaryota</taxon>
        <taxon>Viridiplantae</taxon>
        <taxon>Streptophyta</taxon>
        <taxon>Embryophyta</taxon>
        <taxon>Tracheophyta</taxon>
        <taxon>Spermatophyta</taxon>
        <taxon>Magnoliopsida</taxon>
        <taxon>Liliopsida</taxon>
        <taxon>Poales</taxon>
        <taxon>Poaceae</taxon>
        <taxon>PACMAD clade</taxon>
        <taxon>Arundinoideae</taxon>
        <taxon>Arundineae</taxon>
        <taxon>Arundo</taxon>
    </lineage>
</organism>
<sequence>MDGSSGIELAMAIAAAREGVRVSILARNVRKLEAAAGAIQAATGRTSASTPSMCGTLHATSRALAVLPGQCHHRRAAHT</sequence>
<proteinExistence type="predicted"/>
<reference evidence="1" key="1">
    <citation type="submission" date="2014-09" db="EMBL/GenBank/DDBJ databases">
        <authorList>
            <person name="Magalhaes I.L.F."/>
            <person name="Oliveira U."/>
            <person name="Santos F.R."/>
            <person name="Vidigal T.H.D.A."/>
            <person name="Brescovit A.D."/>
            <person name="Santos A.J."/>
        </authorList>
    </citation>
    <scope>NUCLEOTIDE SEQUENCE</scope>
    <source>
        <tissue evidence="1">Shoot tissue taken approximately 20 cm above the soil surface</tissue>
    </source>
</reference>
<dbReference type="InterPro" id="IPR036291">
    <property type="entry name" value="NAD(P)-bd_dom_sf"/>
</dbReference>
<dbReference type="AlphaFoldDB" id="A0A0A8ZA36"/>
<dbReference type="SUPFAM" id="SSF51735">
    <property type="entry name" value="NAD(P)-binding Rossmann-fold domains"/>
    <property type="match status" value="1"/>
</dbReference>
<protein>
    <submittedName>
        <fullName evidence="1">Uncharacterized protein</fullName>
    </submittedName>
</protein>
<evidence type="ECO:0000313" key="1">
    <source>
        <dbReference type="EMBL" id="JAD31727.1"/>
    </source>
</evidence>
<dbReference type="Gene3D" id="3.40.50.720">
    <property type="entry name" value="NAD(P)-binding Rossmann-like Domain"/>
    <property type="match status" value="1"/>
</dbReference>
<dbReference type="EMBL" id="GBRH01266168">
    <property type="protein sequence ID" value="JAD31727.1"/>
    <property type="molecule type" value="Transcribed_RNA"/>
</dbReference>
<accession>A0A0A8ZA36</accession>
<reference evidence="1" key="2">
    <citation type="journal article" date="2015" name="Data Brief">
        <title>Shoot transcriptome of the giant reed, Arundo donax.</title>
        <authorList>
            <person name="Barrero R.A."/>
            <person name="Guerrero F.D."/>
            <person name="Moolhuijzen P."/>
            <person name="Goolsby J.A."/>
            <person name="Tidwell J."/>
            <person name="Bellgard S.E."/>
            <person name="Bellgard M.I."/>
        </authorList>
    </citation>
    <scope>NUCLEOTIDE SEQUENCE</scope>
    <source>
        <tissue evidence="1">Shoot tissue taken approximately 20 cm above the soil surface</tissue>
    </source>
</reference>
<name>A0A0A8ZA36_ARUDO</name>